<reference evidence="2" key="1">
    <citation type="journal article" date="2019" name="Int. J. Syst. Evol. Microbiol.">
        <title>The Global Catalogue of Microorganisms (GCM) 10K type strain sequencing project: providing services to taxonomists for standard genome sequencing and annotation.</title>
        <authorList>
            <consortium name="The Broad Institute Genomics Platform"/>
            <consortium name="The Broad Institute Genome Sequencing Center for Infectious Disease"/>
            <person name="Wu L."/>
            <person name="Ma J."/>
        </authorList>
    </citation>
    <scope>NUCLEOTIDE SEQUENCE [LARGE SCALE GENOMIC DNA]</scope>
    <source>
        <strain evidence="2">JCM 17017</strain>
    </source>
</reference>
<sequence length="110" mass="11840">MAAGLRLLRRAPGLRRDDMCTYLTEQIEIDGSGKSARGWIPLTHASVYVDHPTHAQYTHTVNIDFLNPAEGPSARVPVELTEEAALALADAIHRAIASAPKGLASAKQPM</sequence>
<proteinExistence type="predicted"/>
<evidence type="ECO:0000313" key="2">
    <source>
        <dbReference type="Proteomes" id="UP001501624"/>
    </source>
</evidence>
<protein>
    <submittedName>
        <fullName evidence="1">DUF6295 family protein</fullName>
    </submittedName>
</protein>
<dbReference type="InterPro" id="IPR046262">
    <property type="entry name" value="DUF6295"/>
</dbReference>
<organism evidence="1 2">
    <name type="scientific">Amycolatopsis tucumanensis</name>
    <dbReference type="NCBI Taxonomy" id="401106"/>
    <lineage>
        <taxon>Bacteria</taxon>
        <taxon>Bacillati</taxon>
        <taxon>Actinomycetota</taxon>
        <taxon>Actinomycetes</taxon>
        <taxon>Pseudonocardiales</taxon>
        <taxon>Pseudonocardiaceae</taxon>
        <taxon>Amycolatopsis</taxon>
    </lineage>
</organism>
<dbReference type="Pfam" id="PF19812">
    <property type="entry name" value="DUF6295"/>
    <property type="match status" value="1"/>
</dbReference>
<accession>A0ABP7HYV8</accession>
<comment type="caution">
    <text evidence="1">The sequence shown here is derived from an EMBL/GenBank/DDBJ whole genome shotgun (WGS) entry which is preliminary data.</text>
</comment>
<dbReference type="EMBL" id="BAABCM010000002">
    <property type="protein sequence ID" value="GAA3802121.1"/>
    <property type="molecule type" value="Genomic_DNA"/>
</dbReference>
<gene>
    <name evidence="1" type="ORF">GCM10022380_19540</name>
</gene>
<evidence type="ECO:0000313" key="1">
    <source>
        <dbReference type="EMBL" id="GAA3802121.1"/>
    </source>
</evidence>
<keyword evidence="2" id="KW-1185">Reference proteome</keyword>
<dbReference type="Proteomes" id="UP001501624">
    <property type="component" value="Unassembled WGS sequence"/>
</dbReference>
<name>A0ABP7HYV8_9PSEU</name>